<dbReference type="RefSeq" id="WP_249832120.1">
    <property type="nucleotide sequence ID" value="NZ_JAMGBE010000003.1"/>
</dbReference>
<dbReference type="SUPFAM" id="SSF63829">
    <property type="entry name" value="Calcium-dependent phosphotriesterase"/>
    <property type="match status" value="1"/>
</dbReference>
<evidence type="ECO:0008006" key="3">
    <source>
        <dbReference type="Google" id="ProtNLM"/>
    </source>
</evidence>
<name>A0ABT0S464_9SPHN</name>
<accession>A0ABT0S464</accession>
<reference evidence="1" key="1">
    <citation type="submission" date="2022-05" db="EMBL/GenBank/DDBJ databases">
        <authorList>
            <person name="Jo J.-H."/>
            <person name="Im W.-T."/>
        </authorList>
    </citation>
    <scope>NUCLEOTIDE SEQUENCE</scope>
    <source>
        <strain evidence="1">SE220</strain>
    </source>
</reference>
<protein>
    <recommendedName>
        <fullName evidence="3">SMP-30/Gluconolactonase/LRE-like region domain-containing protein</fullName>
    </recommendedName>
</protein>
<organism evidence="1 2">
    <name type="scientific">Sphingomonas hankyongi</name>
    <dbReference type="NCBI Taxonomy" id="2908209"/>
    <lineage>
        <taxon>Bacteria</taxon>
        <taxon>Pseudomonadati</taxon>
        <taxon>Pseudomonadota</taxon>
        <taxon>Alphaproteobacteria</taxon>
        <taxon>Sphingomonadales</taxon>
        <taxon>Sphingomonadaceae</taxon>
        <taxon>Sphingomonas</taxon>
    </lineage>
</organism>
<proteinExistence type="predicted"/>
<dbReference type="Proteomes" id="UP001165342">
    <property type="component" value="Unassembled WGS sequence"/>
</dbReference>
<sequence>MIALAIAAVAALAQPKVVAVIPPQHRLVEGVASNGATIWASSVLDRQIIACAATCRTLATLPEGLHPLGIAWDWTRKLLWIAADCPDLPGVPKCSKGALVAIDATGKLRAAIAPKNDFHPGDVSVAQRGIFVSDSHNGLVYGLLPGRRELRAINRPGDGRSAQGTALAPDGVSVIVADYSRGIGRIDLKTTSTTWLPGSDGKLSGVDGLVRCGETFVGVYNGSAPGRILSIHVGQNSIEAVDLAKGVSLRDPTQISFDGKRLLVVANAGWEAAAKPNGSRSAGAPIVAIPLPAGCSR</sequence>
<dbReference type="EMBL" id="JAMGBE010000003">
    <property type="protein sequence ID" value="MCL6730645.1"/>
    <property type="molecule type" value="Genomic_DNA"/>
</dbReference>
<comment type="caution">
    <text evidence="1">The sequence shown here is derived from an EMBL/GenBank/DDBJ whole genome shotgun (WGS) entry which is preliminary data.</text>
</comment>
<evidence type="ECO:0000313" key="1">
    <source>
        <dbReference type="EMBL" id="MCL6730645.1"/>
    </source>
</evidence>
<dbReference type="Gene3D" id="2.130.10.10">
    <property type="entry name" value="YVTN repeat-like/Quinoprotein amine dehydrogenase"/>
    <property type="match status" value="1"/>
</dbReference>
<keyword evidence="2" id="KW-1185">Reference proteome</keyword>
<evidence type="ECO:0000313" key="2">
    <source>
        <dbReference type="Proteomes" id="UP001165342"/>
    </source>
</evidence>
<dbReference type="InterPro" id="IPR015943">
    <property type="entry name" value="WD40/YVTN_repeat-like_dom_sf"/>
</dbReference>
<gene>
    <name evidence="1" type="ORF">LZ538_11360</name>
</gene>